<sequence length="654" mass="74629">MAIEKMIMFNLVAAQEEEHKILEQLVLSEKMHLNFDQDNNHYLTRQYETMITHNKIKTETEEIKLLKNIDILSENLMDIAQGMDINPQIINDFNLNFLEAKKELDKFQDKYKENIYLLKRKLELRKKLLFISHVLESINKQHINFTELRDLEFFEYQIGLLSYENRLQIKKNYENISAIVIHVGNVEDLKEAIYIIAYPKKFTNETNQLLKSLNWQPFVIPDEFQGNLGQVKQEVDIALTEVDKEINDLDAIVYSDKEVKQAVINAIFTRFELEKKIQDIQTKLMRGDNIFILNAWIPEKDKDFIEEKIASVTDKYVVVTKTAEEIGTKEMPPTILKNNRFFKPFETIVQLYGLPSYNEIDPTPFFAITFCLMFGIMFGDIGQGSVYFLIGIALLKKNQVAGNILMRLGGFSMAFGLFYGSLFGLEQHQLPWLPSALKGGPLSPVNIMPILMCGVAFGVTVLSVSYIFGILNSLRHGDIEHGIFGSHGIIGYIFFMSIILTGVSIFGVIPISPWVFILVMVATIIIMIFKEPLTHLAQGKKPLIKGEVGEYFVESCFEALETVLAALSNAISFIRVGAFALNHAGLFLAFLVMSEMMNNIVLKMLILVIGNVLILTLEGLIVFIQGLRLQYYEMFSKYFSGEGIPYKAVKLSKN</sequence>
<dbReference type="EMBL" id="LJHD01000288">
    <property type="protein sequence ID" value="ONI38555.1"/>
    <property type="molecule type" value="Genomic_DNA"/>
</dbReference>
<organism evidence="1 2">
    <name type="scientific">Candidatus Epulonipiscium fishelsonii</name>
    <dbReference type="NCBI Taxonomy" id="77094"/>
    <lineage>
        <taxon>Bacteria</taxon>
        <taxon>Bacillati</taxon>
        <taxon>Bacillota</taxon>
        <taxon>Clostridia</taxon>
        <taxon>Lachnospirales</taxon>
        <taxon>Lachnospiraceae</taxon>
        <taxon>Candidatus Epulonipiscium</taxon>
    </lineage>
</organism>
<evidence type="ECO:0000313" key="2">
    <source>
        <dbReference type="Proteomes" id="UP000188637"/>
    </source>
</evidence>
<proteinExistence type="predicted"/>
<evidence type="ECO:0000313" key="1">
    <source>
        <dbReference type="EMBL" id="ONI38555.1"/>
    </source>
</evidence>
<gene>
    <name evidence="1" type="ORF">AN640_02430</name>
</gene>
<name>A0ACC8X9F5_9FIRM</name>
<comment type="caution">
    <text evidence="1">The sequence shown here is derived from an EMBL/GenBank/DDBJ whole genome shotgun (WGS) entry which is preliminary data.</text>
</comment>
<reference evidence="1" key="1">
    <citation type="submission" date="2016-08" db="EMBL/GenBank/DDBJ databases">
        <authorList>
            <person name="Ngugi D.K."/>
            <person name="Miyake S."/>
            <person name="Stingl U."/>
        </authorList>
    </citation>
    <scope>NUCLEOTIDE SEQUENCE</scope>
    <source>
        <strain evidence="1">SCG-D08WGA-EpuloA1</strain>
    </source>
</reference>
<protein>
    <submittedName>
        <fullName evidence="1">Uncharacterized protein</fullName>
    </submittedName>
</protein>
<dbReference type="Proteomes" id="UP000188637">
    <property type="component" value="Unassembled WGS sequence"/>
</dbReference>
<accession>A0ACC8X9F5</accession>
<keyword evidence="2" id="KW-1185">Reference proteome</keyword>